<dbReference type="EnsemblPlants" id="OBART02G17340.1">
    <property type="protein sequence ID" value="OBART02G17340.1"/>
    <property type="gene ID" value="OBART02G17340"/>
</dbReference>
<reference evidence="2" key="2">
    <citation type="submission" date="2015-03" db="UniProtKB">
        <authorList>
            <consortium name="EnsemblPlants"/>
        </authorList>
    </citation>
    <scope>IDENTIFICATION</scope>
</reference>
<dbReference type="HOGENOM" id="CLU_1838180_0_0_1"/>
<organism evidence="2">
    <name type="scientific">Oryza barthii</name>
    <dbReference type="NCBI Taxonomy" id="65489"/>
    <lineage>
        <taxon>Eukaryota</taxon>
        <taxon>Viridiplantae</taxon>
        <taxon>Streptophyta</taxon>
        <taxon>Embryophyta</taxon>
        <taxon>Tracheophyta</taxon>
        <taxon>Spermatophyta</taxon>
        <taxon>Magnoliopsida</taxon>
        <taxon>Liliopsida</taxon>
        <taxon>Poales</taxon>
        <taxon>Poaceae</taxon>
        <taxon>BOP clade</taxon>
        <taxon>Oryzoideae</taxon>
        <taxon>Oryzeae</taxon>
        <taxon>Oryzinae</taxon>
        <taxon>Oryza</taxon>
    </lineage>
</organism>
<sequence>MSDPSLLPSSSPLSPFSLSLPRPFFVHVGRSGGGGERCPTTASIFSPHVHCELADKMRTFQWAGSTSLPSPPSITVPVSLLSTSRRRKSGGGGSGEGSRSSSAGSGICSARATTDEVEQAERGKDAGEDAWSSACEDEAQ</sequence>
<evidence type="ECO:0000313" key="3">
    <source>
        <dbReference type="Proteomes" id="UP000026960"/>
    </source>
</evidence>
<accession>A0A0D3F5D5</accession>
<keyword evidence="3" id="KW-1185">Reference proteome</keyword>
<reference evidence="2" key="1">
    <citation type="journal article" date="2009" name="Rice">
        <title>De Novo Next Generation Sequencing of Plant Genomes.</title>
        <authorList>
            <person name="Rounsley S."/>
            <person name="Marri P.R."/>
            <person name="Yu Y."/>
            <person name="He R."/>
            <person name="Sisneros N."/>
            <person name="Goicoechea J.L."/>
            <person name="Lee S.J."/>
            <person name="Angelova A."/>
            <person name="Kudrna D."/>
            <person name="Luo M."/>
            <person name="Affourtit J."/>
            <person name="Desany B."/>
            <person name="Knight J."/>
            <person name="Niazi F."/>
            <person name="Egholm M."/>
            <person name="Wing R.A."/>
        </authorList>
    </citation>
    <scope>NUCLEOTIDE SEQUENCE [LARGE SCALE GENOMIC DNA]</scope>
    <source>
        <strain evidence="2">cv. IRGC 105608</strain>
    </source>
</reference>
<protein>
    <submittedName>
        <fullName evidence="2">Uncharacterized protein</fullName>
    </submittedName>
</protein>
<feature type="compositionally biased region" description="Low complexity" evidence="1">
    <location>
        <begin position="97"/>
        <end position="106"/>
    </location>
</feature>
<evidence type="ECO:0000256" key="1">
    <source>
        <dbReference type="SAM" id="MobiDB-lite"/>
    </source>
</evidence>
<proteinExistence type="predicted"/>
<dbReference type="PaxDb" id="65489-OBART02G17340.1"/>
<evidence type="ECO:0000313" key="2">
    <source>
        <dbReference type="EnsemblPlants" id="OBART02G17340.1"/>
    </source>
</evidence>
<dbReference type="Gramene" id="OBART02G17340.1">
    <property type="protein sequence ID" value="OBART02G17340.1"/>
    <property type="gene ID" value="OBART02G17340"/>
</dbReference>
<dbReference type="Proteomes" id="UP000026960">
    <property type="component" value="Chromosome 2"/>
</dbReference>
<dbReference type="AlphaFoldDB" id="A0A0D3F5D5"/>
<feature type="region of interest" description="Disordered" evidence="1">
    <location>
        <begin position="63"/>
        <end position="140"/>
    </location>
</feature>
<name>A0A0D3F5D5_9ORYZ</name>